<gene>
    <name evidence="2" type="ORF">L1F29_19485</name>
</gene>
<dbReference type="Proteomes" id="UP001057877">
    <property type="component" value="Chromosome"/>
</dbReference>
<name>A0ABY5S1B8_9BACL</name>
<evidence type="ECO:0000313" key="2">
    <source>
        <dbReference type="EMBL" id="UVI27651.1"/>
    </source>
</evidence>
<dbReference type="EMBL" id="CP091430">
    <property type="protein sequence ID" value="UVI27651.1"/>
    <property type="molecule type" value="Genomic_DNA"/>
</dbReference>
<protein>
    <recommendedName>
        <fullName evidence="4">Mannosyl-glycoprotein endo-beta-N-acetylglucosamidase-like domain-containing protein</fullName>
    </recommendedName>
</protein>
<evidence type="ECO:0000256" key="1">
    <source>
        <dbReference type="SAM" id="Phobius"/>
    </source>
</evidence>
<accession>A0ABY5S1B8</accession>
<evidence type="ECO:0008006" key="4">
    <source>
        <dbReference type="Google" id="ProtNLM"/>
    </source>
</evidence>
<keyword evidence="3" id="KW-1185">Reference proteome</keyword>
<dbReference type="RefSeq" id="WP_258383741.1">
    <property type="nucleotide sequence ID" value="NZ_CP091430.1"/>
</dbReference>
<feature type="transmembrane region" description="Helical" evidence="1">
    <location>
        <begin position="181"/>
        <end position="202"/>
    </location>
</feature>
<keyword evidence="1" id="KW-1133">Transmembrane helix</keyword>
<sequence>MRSEGARVLTPADIRNIRRYVQQKYADLPQERHAEIVDDAMERIILRQLPDFPEEMKIKLTRQLLKEVVLEQQRAVGNDHIFAACVTMDLTDRSLSEPLHAWTEQRLQSRVDAEHFHMLIKEAISSSLKQTCGVNQATLWEDFASRVRLAAIIGQAVPEPPARMADIVPLPVDKVSKPRPAAYLLLSLLLILGMFMYGWLAYRPAAPAKQPNVSAPRLPAPASSVSKDGLPPELRYTDVNRQKLAEYLNGRNSLLAEKSHMETIFSVAKKFDIHPLLLFAITGQEQGFIPKDHKEAKKIVNNPFNVYNSWRKYNTSLEESAAIAARTVNRLSKARPADTDPFMWINREYAEDPNWWKGVSSLFTTMKRHVGTSVEP</sequence>
<organism evidence="2 3">
    <name type="scientific">Paenibacillus spongiae</name>
    <dbReference type="NCBI Taxonomy" id="2909671"/>
    <lineage>
        <taxon>Bacteria</taxon>
        <taxon>Bacillati</taxon>
        <taxon>Bacillota</taxon>
        <taxon>Bacilli</taxon>
        <taxon>Bacillales</taxon>
        <taxon>Paenibacillaceae</taxon>
        <taxon>Paenibacillus</taxon>
    </lineage>
</organism>
<reference evidence="2" key="1">
    <citation type="submission" date="2022-01" db="EMBL/GenBank/DDBJ databases">
        <title>Paenibacillus spongiae sp. nov., isolated from marine sponge.</title>
        <authorList>
            <person name="Li Z."/>
            <person name="Zhang M."/>
        </authorList>
    </citation>
    <scope>NUCLEOTIDE SEQUENCE</scope>
    <source>
        <strain evidence="2">PHS-Z3</strain>
    </source>
</reference>
<keyword evidence="1" id="KW-0472">Membrane</keyword>
<keyword evidence="1" id="KW-0812">Transmembrane</keyword>
<evidence type="ECO:0000313" key="3">
    <source>
        <dbReference type="Proteomes" id="UP001057877"/>
    </source>
</evidence>
<proteinExistence type="predicted"/>